<feature type="transmembrane region" description="Helical" evidence="13">
    <location>
        <begin position="38"/>
        <end position="56"/>
    </location>
</feature>
<dbReference type="AlphaFoldDB" id="A0A0A3ZEF9"/>
<comment type="function">
    <text evidence="1">Uptake of Fe(2+) ions across the membrane.</text>
</comment>
<evidence type="ECO:0000256" key="7">
    <source>
        <dbReference type="ARBA" id="ARBA00022692"/>
    </source>
</evidence>
<dbReference type="InterPro" id="IPR036259">
    <property type="entry name" value="MFS_trans_sf"/>
</dbReference>
<evidence type="ECO:0000256" key="3">
    <source>
        <dbReference type="ARBA" id="ARBA00008333"/>
    </source>
</evidence>
<keyword evidence="6" id="KW-0406">Ion transport</keyword>
<keyword evidence="15" id="KW-1185">Reference proteome</keyword>
<dbReference type="Proteomes" id="UP000030351">
    <property type="component" value="Unassembled WGS sequence"/>
</dbReference>
<feature type="transmembrane region" description="Helical" evidence="13">
    <location>
        <begin position="148"/>
        <end position="171"/>
    </location>
</feature>
<dbReference type="NCBIfam" id="TIGR00145">
    <property type="entry name" value="EfeU/Ftr1 family ferrous iron transporter subunit"/>
    <property type="match status" value="1"/>
</dbReference>
<organism evidence="14 15">
    <name type="scientific">Erwinia typographi</name>
    <dbReference type="NCBI Taxonomy" id="371042"/>
    <lineage>
        <taxon>Bacteria</taxon>
        <taxon>Pseudomonadati</taxon>
        <taxon>Pseudomonadota</taxon>
        <taxon>Gammaproteobacteria</taxon>
        <taxon>Enterobacterales</taxon>
        <taxon>Erwiniaceae</taxon>
        <taxon>Erwinia</taxon>
    </lineage>
</organism>
<keyword evidence="7 13" id="KW-0812">Transmembrane</keyword>
<dbReference type="NCBIfam" id="NF041756">
    <property type="entry name" value="EfeU"/>
    <property type="match status" value="1"/>
</dbReference>
<dbReference type="GO" id="GO:0015093">
    <property type="term" value="F:ferrous iron transmembrane transporter activity"/>
    <property type="evidence" value="ECO:0007669"/>
    <property type="project" value="TreeGrafter"/>
</dbReference>
<evidence type="ECO:0000256" key="1">
    <source>
        <dbReference type="ARBA" id="ARBA00003776"/>
    </source>
</evidence>
<proteinExistence type="inferred from homology"/>
<evidence type="ECO:0000256" key="9">
    <source>
        <dbReference type="ARBA" id="ARBA00023004"/>
    </source>
</evidence>
<accession>A0A0A3ZEF9</accession>
<comment type="subcellular location">
    <subcellularLocation>
        <location evidence="2">Membrane</location>
        <topology evidence="2">Multi-pass membrane protein</topology>
    </subcellularLocation>
</comment>
<dbReference type="GO" id="GO:0033573">
    <property type="term" value="C:high-affinity iron permease complex"/>
    <property type="evidence" value="ECO:0007669"/>
    <property type="project" value="InterPro"/>
</dbReference>
<name>A0A0A3ZEF9_9GAMM</name>
<evidence type="ECO:0000313" key="14">
    <source>
        <dbReference type="EMBL" id="KGT95986.1"/>
    </source>
</evidence>
<evidence type="ECO:0000313" key="15">
    <source>
        <dbReference type="Proteomes" id="UP000030351"/>
    </source>
</evidence>
<comment type="similarity">
    <text evidence="3">Belongs to the oxidase-dependent Fe transporter (OFeT) (TC 9.A.10.1) family.</text>
</comment>
<evidence type="ECO:0000256" key="11">
    <source>
        <dbReference type="ARBA" id="ARBA00032812"/>
    </source>
</evidence>
<dbReference type="Pfam" id="PF03239">
    <property type="entry name" value="FTR1"/>
    <property type="match status" value="1"/>
</dbReference>
<feature type="transmembrane region" description="Helical" evidence="13">
    <location>
        <begin position="183"/>
        <end position="203"/>
    </location>
</feature>
<sequence>MFVPFLIMLREGLEAALIVSLIASYLKRTQRSEWFGAMWVGVVVAAALCLGVGYFINETTGEFPQKEQELFEGIVAVIAVCILTYMVFWMRKVSRNVKAQLEDAVDNALQKGKSSGWALIMMVFLAVAREGLESVFFLLAAFQQDVGIGPPLGAMLGLATAIILGMLIYWGGVRLNLASFFKWTSLFILFVAAGLAAGAIRAFHEAGLWNHFQSIAFDLSNTLSTSTLVGTLLEGMLGYQEAPSVSEVAVWFIYLVPALLLFFMPVRPQAAAVRTTR</sequence>
<comment type="subunit">
    <text evidence="4">Part of a ferrous iron transporter composed of EfeU, EfeO and EfeB.</text>
</comment>
<feature type="transmembrane region" description="Helical" evidence="13">
    <location>
        <begin position="117"/>
        <end position="142"/>
    </location>
</feature>
<dbReference type="EMBL" id="JRUQ01000004">
    <property type="protein sequence ID" value="KGT95986.1"/>
    <property type="molecule type" value="Genomic_DNA"/>
</dbReference>
<protein>
    <recommendedName>
        <fullName evidence="5">Ferrous iron permease EfeU</fullName>
    </recommendedName>
    <alternativeName>
        <fullName evidence="11">Fe(2+) ion permease EfeU</fullName>
    </alternativeName>
    <alternativeName>
        <fullName evidence="12">Ferrous iron uptake protein</fullName>
    </alternativeName>
</protein>
<evidence type="ECO:0000256" key="10">
    <source>
        <dbReference type="ARBA" id="ARBA00023136"/>
    </source>
</evidence>
<dbReference type="RefSeq" id="WP_034887208.1">
    <property type="nucleotide sequence ID" value="NZ_JRUQ01000004.1"/>
</dbReference>
<keyword evidence="8 13" id="KW-1133">Transmembrane helix</keyword>
<evidence type="ECO:0000256" key="13">
    <source>
        <dbReference type="SAM" id="Phobius"/>
    </source>
</evidence>
<dbReference type="InterPro" id="IPR004923">
    <property type="entry name" value="FTR1/Fip1/EfeU"/>
</dbReference>
<keyword evidence="6" id="KW-0410">Iron transport</keyword>
<dbReference type="SUPFAM" id="SSF103473">
    <property type="entry name" value="MFS general substrate transporter"/>
    <property type="match status" value="1"/>
</dbReference>
<gene>
    <name evidence="14" type="ORF">NG99_00270</name>
</gene>
<evidence type="ECO:0000256" key="12">
    <source>
        <dbReference type="ARBA" id="ARBA00033458"/>
    </source>
</evidence>
<dbReference type="InterPro" id="IPR005217">
    <property type="entry name" value="EfeU/FTR1-like"/>
</dbReference>
<comment type="caution">
    <text evidence="14">The sequence shown here is derived from an EMBL/GenBank/DDBJ whole genome shotgun (WGS) entry which is preliminary data.</text>
</comment>
<feature type="transmembrane region" description="Helical" evidence="13">
    <location>
        <begin position="248"/>
        <end position="266"/>
    </location>
</feature>
<dbReference type="eggNOG" id="COG0672">
    <property type="taxonomic scope" value="Bacteria"/>
</dbReference>
<keyword evidence="9" id="KW-0408">Iron</keyword>
<dbReference type="STRING" id="371042.NG99_00270"/>
<feature type="transmembrane region" description="Helical" evidence="13">
    <location>
        <begin position="71"/>
        <end position="90"/>
    </location>
</feature>
<reference evidence="14 15" key="1">
    <citation type="submission" date="2014-10" db="EMBL/GenBank/DDBJ databases">
        <title>Genome sequence of Erwinia typographi M043b.</title>
        <authorList>
            <person name="Chan K.-G."/>
            <person name="Tan W.-S."/>
        </authorList>
    </citation>
    <scope>NUCLEOTIDE SEQUENCE [LARGE SCALE GENOMIC DNA]</scope>
    <source>
        <strain evidence="14 15">M043b</strain>
    </source>
</reference>
<dbReference type="PANTHER" id="PTHR31632">
    <property type="entry name" value="IRON TRANSPORTER FTH1"/>
    <property type="match status" value="1"/>
</dbReference>
<evidence type="ECO:0000256" key="5">
    <source>
        <dbReference type="ARBA" id="ARBA00021138"/>
    </source>
</evidence>
<keyword evidence="6" id="KW-0813">Transport</keyword>
<keyword evidence="10 13" id="KW-0472">Membrane</keyword>
<dbReference type="PANTHER" id="PTHR31632:SF2">
    <property type="entry name" value="PLASMA MEMBRANE IRON PERMEASE"/>
    <property type="match status" value="1"/>
</dbReference>
<evidence type="ECO:0000256" key="6">
    <source>
        <dbReference type="ARBA" id="ARBA00022496"/>
    </source>
</evidence>
<dbReference type="OrthoDB" id="7260758at2"/>
<evidence type="ECO:0000256" key="4">
    <source>
        <dbReference type="ARBA" id="ARBA00011401"/>
    </source>
</evidence>
<evidence type="ECO:0000256" key="8">
    <source>
        <dbReference type="ARBA" id="ARBA00022989"/>
    </source>
</evidence>
<evidence type="ECO:0000256" key="2">
    <source>
        <dbReference type="ARBA" id="ARBA00004141"/>
    </source>
</evidence>